<evidence type="ECO:0000313" key="3">
    <source>
        <dbReference type="Proteomes" id="UP000228680"/>
    </source>
</evidence>
<dbReference type="Proteomes" id="UP000228680">
    <property type="component" value="Unassembled WGS sequence"/>
</dbReference>
<dbReference type="RefSeq" id="WP_100353482.1">
    <property type="nucleotide sequence ID" value="NZ_PCGR01000002.1"/>
</dbReference>
<protein>
    <recommendedName>
        <fullName evidence="1">Type I restriction enzyme R protein N-terminal domain-containing protein</fullName>
    </recommendedName>
</protein>
<reference evidence="2 3" key="1">
    <citation type="submission" date="2017-10" db="EMBL/GenBank/DDBJ databases">
        <title>Draft genome of Chryseomicrobium casticus sp. nov.</title>
        <authorList>
            <person name="Chakraborty R."/>
            <person name="Saha T."/>
        </authorList>
    </citation>
    <scope>NUCLEOTIDE SEQUENCE [LARGE SCALE GENOMIC DNA]</scope>
    <source>
        <strain evidence="2 3">ET03</strain>
    </source>
</reference>
<accession>A0A2M9F0F4</accession>
<keyword evidence="3" id="KW-1185">Reference proteome</keyword>
<name>A0A2M9F0F4_9BACL</name>
<gene>
    <name evidence="2" type="ORF">CQS04_07215</name>
</gene>
<dbReference type="AlphaFoldDB" id="A0A2M9F0F4"/>
<sequence>MGKYKRGRKELILCRNRKILLQRTPEEIVRQHVLNFLLDEMNVPDEYISIEYPLKKFDSISNMRADIVVWKEDQCKNKIPFLVIELKAGHITLTDEVIEQVKKYNSLLKAKYLGVSNGKTTELYECTNDGLKLLATDFYSYKDLINGEVKYKQLLKMRRLPYELISYYKYVNFLKSTSYLGQSTKPELHILIAELQNYLLCGEFIPRGRFNHKIVEDLSYGTFNSGNASGGNYTGYYRSLLVKSPQGNHTIFRIAIFGTAELQNDPTYGNRKGNTYLVVAVENAGISTNVLQLNLDSFLVADSRGFSFDIIHNGRRNGFKNEDVIGIVNQKEPELIFKGKVFLGTLPIGRSITVEEGSDLIERLLAYSACRDSLKKVRKSKKRLKKSN</sequence>
<dbReference type="OrthoDB" id="2830141at2"/>
<dbReference type="InterPro" id="IPR029464">
    <property type="entry name" value="HSDR_N"/>
</dbReference>
<dbReference type="EMBL" id="PCGR01000002">
    <property type="protein sequence ID" value="PJK16936.1"/>
    <property type="molecule type" value="Genomic_DNA"/>
</dbReference>
<dbReference type="Pfam" id="PF13588">
    <property type="entry name" value="HSDR_N_2"/>
    <property type="match status" value="1"/>
</dbReference>
<evidence type="ECO:0000313" key="2">
    <source>
        <dbReference type="EMBL" id="PJK16936.1"/>
    </source>
</evidence>
<proteinExistence type="predicted"/>
<comment type="caution">
    <text evidence="2">The sequence shown here is derived from an EMBL/GenBank/DDBJ whole genome shotgun (WGS) entry which is preliminary data.</text>
</comment>
<organism evidence="2 3">
    <name type="scientific">Chryseomicrobium excrementi</name>
    <dbReference type="NCBI Taxonomy" id="2041346"/>
    <lineage>
        <taxon>Bacteria</taxon>
        <taxon>Bacillati</taxon>
        <taxon>Bacillota</taxon>
        <taxon>Bacilli</taxon>
        <taxon>Bacillales</taxon>
        <taxon>Caryophanaceae</taxon>
        <taxon>Chryseomicrobium</taxon>
    </lineage>
</organism>
<evidence type="ECO:0000259" key="1">
    <source>
        <dbReference type="Pfam" id="PF13588"/>
    </source>
</evidence>
<feature type="domain" description="Type I restriction enzyme R protein N-terminal" evidence="1">
    <location>
        <begin position="25"/>
        <end position="128"/>
    </location>
</feature>